<evidence type="ECO:0000313" key="2">
    <source>
        <dbReference type="Proteomes" id="UP001062846"/>
    </source>
</evidence>
<protein>
    <submittedName>
        <fullName evidence="1">Uncharacterized protein</fullName>
    </submittedName>
</protein>
<reference evidence="1" key="1">
    <citation type="submission" date="2022-02" db="EMBL/GenBank/DDBJ databases">
        <title>Plant Genome Project.</title>
        <authorList>
            <person name="Zhang R.-G."/>
        </authorList>
    </citation>
    <scope>NUCLEOTIDE SEQUENCE</scope>
    <source>
        <strain evidence="1">AT1</strain>
    </source>
</reference>
<comment type="caution">
    <text evidence="1">The sequence shown here is derived from an EMBL/GenBank/DDBJ whole genome shotgun (WGS) entry which is preliminary data.</text>
</comment>
<dbReference type="Proteomes" id="UP001062846">
    <property type="component" value="Chromosome 11"/>
</dbReference>
<sequence length="476" mass="54163">MGQLHVFFFPMMAHGHMIPTLDIAKLFAARGVKSTIITTPLNVHFFQKSVERTNQLGFEMGILTLEFPAAAAGLPEGCESADQLTSEDMIPKFFKALTMLQYPLERILDEVRPDCLVADSFFPWATEVATKFNIPRLVFHGTSFFALCATENMRLYKPQRQVSSHDEPFLVPDLPHQIRLTKMQLSEDERDGSESDFAKLRIKMKESELSSYGVIANSFYELETEYADYYRTVLKRRAWHIGPVSLCNQEVEDKAHRGKEAAIDKHECLKWLDSKKPNSVLYICFGSMANFDDSQLYEIAMGLESSGQQFVWVVRRGKSEEENEKWLPEGFEERMKDKGLIIRGWAPQVLILDHEAVGSFVTHCGWNSTLEGISAGVSMVTWPVFAEQFYNEKLVTEILRIGVSVGNKKWSMKVNNGVRREEIGKAVQQVMVGEEAEEMRNKARGFKEMAKKAVEIGESSYTDLNCLILELSSYRA</sequence>
<proteinExistence type="predicted"/>
<dbReference type="EMBL" id="CM046398">
    <property type="protein sequence ID" value="KAI8532762.1"/>
    <property type="molecule type" value="Genomic_DNA"/>
</dbReference>
<organism evidence="1 2">
    <name type="scientific">Rhododendron molle</name>
    <name type="common">Chinese azalea</name>
    <name type="synonym">Azalea mollis</name>
    <dbReference type="NCBI Taxonomy" id="49168"/>
    <lineage>
        <taxon>Eukaryota</taxon>
        <taxon>Viridiplantae</taxon>
        <taxon>Streptophyta</taxon>
        <taxon>Embryophyta</taxon>
        <taxon>Tracheophyta</taxon>
        <taxon>Spermatophyta</taxon>
        <taxon>Magnoliopsida</taxon>
        <taxon>eudicotyledons</taxon>
        <taxon>Gunneridae</taxon>
        <taxon>Pentapetalae</taxon>
        <taxon>asterids</taxon>
        <taxon>Ericales</taxon>
        <taxon>Ericaceae</taxon>
        <taxon>Ericoideae</taxon>
        <taxon>Rhodoreae</taxon>
        <taxon>Rhododendron</taxon>
    </lineage>
</organism>
<keyword evidence="2" id="KW-1185">Reference proteome</keyword>
<name>A0ACC0LW13_RHOML</name>
<accession>A0ACC0LW13</accession>
<evidence type="ECO:0000313" key="1">
    <source>
        <dbReference type="EMBL" id="KAI8532762.1"/>
    </source>
</evidence>
<gene>
    <name evidence="1" type="ORF">RHMOL_Rhmol11G0239200</name>
</gene>